<dbReference type="PANTHER" id="PTHR33917:SF2">
    <property type="entry name" value="PROTEIN EXECUTER 2, CHLOROPLASTIC"/>
    <property type="match status" value="1"/>
</dbReference>
<evidence type="ECO:0000313" key="3">
    <source>
        <dbReference type="RefSeq" id="XP_020097437.1"/>
    </source>
</evidence>
<dbReference type="Proteomes" id="UP000515123">
    <property type="component" value="Linkage group 10"/>
</dbReference>
<sequence length="674" mass="73372">MAAANAWGVAAPPPPPPQQAAALHLVRRPSAVVPAPAGRLTLGGGAVLRRRLIALRNGRNPSSLCCRCSAASSAAGGGGGGGGSGFADWDWSRWSRHFSEIDQAENYASVLKFQLEEAIEKEDFSEAAKLKRAITEATSKDTVAEVMSELKNAIEEQRYHDASRLRRVAGTGLVGWWVGYAKDSDDPFGRIVRITPSVGRYVARSYSPRQLLTESSGTPLFEIFLIKDDDGTYTMQVVSLQSVKGNSTLSASSPSKSTEDSTKVEVENPSIESPMINEATKEKGNDGAKAKTNEEISEKEEDVKGGDAVNSKDNGEDGLKSVIKFLKERIPGFKVQVLDVSVPEEIKVETEIVEQLAQENDEKADSSEDSADETADLENDQQEEETLPVDEASEEAGKDSKLKLFIGGVLHNKEDVSLKAYARVPAEMKSMEKDSFVLHISGRNSNADTGEAKAAKIKVAAIAAQVASDLMPSEVAKAFWSTSKATSKVTKDVQEVLKLALSQAQRRNRLSNTTVFNRIIMDNNGRDPFDGLYVGAFGPYGPEVVQLRRKYGHWNDSDEMDSEIEFFEYVEAVKLTGDLNVPAGQVTFRAKIGKGNRLLNRGIYPEELGVVGSFKGQGRIAEPGFKNPRWVDGELLQLNGKGMGPHIRGAELGFLYIVPEQSFLVLFDRLNLPE</sequence>
<feature type="region of interest" description="Disordered" evidence="1">
    <location>
        <begin position="244"/>
        <end position="315"/>
    </location>
</feature>
<reference evidence="3" key="2">
    <citation type="submission" date="2025-08" db="UniProtKB">
        <authorList>
            <consortium name="RefSeq"/>
        </authorList>
    </citation>
    <scope>IDENTIFICATION</scope>
    <source>
        <tissue evidence="3">Leaf</tissue>
    </source>
</reference>
<name>A0A6P5FP35_ANACO</name>
<dbReference type="OrthoDB" id="722566at2759"/>
<accession>A0A6P5FP35</accession>
<protein>
    <submittedName>
        <fullName evidence="3">Protein EXECUTER 2, chloroplastic isoform X2</fullName>
    </submittedName>
</protein>
<dbReference type="AlphaFoldDB" id="A0A6P5FP35"/>
<evidence type="ECO:0000256" key="1">
    <source>
        <dbReference type="SAM" id="MobiDB-lite"/>
    </source>
</evidence>
<feature type="region of interest" description="Disordered" evidence="1">
    <location>
        <begin position="357"/>
        <end position="396"/>
    </location>
</feature>
<reference evidence="2" key="1">
    <citation type="journal article" date="2015" name="Nat. Genet.">
        <title>The pineapple genome and the evolution of CAM photosynthesis.</title>
        <authorList>
            <person name="Ming R."/>
            <person name="VanBuren R."/>
            <person name="Wai C.M."/>
            <person name="Tang H."/>
            <person name="Schatz M.C."/>
            <person name="Bowers J.E."/>
            <person name="Lyons E."/>
            <person name="Wang M.L."/>
            <person name="Chen J."/>
            <person name="Biggers E."/>
            <person name="Zhang J."/>
            <person name="Huang L."/>
            <person name="Zhang L."/>
            <person name="Miao W."/>
            <person name="Zhang J."/>
            <person name="Ye Z."/>
            <person name="Miao C."/>
            <person name="Lin Z."/>
            <person name="Wang H."/>
            <person name="Zhou H."/>
            <person name="Yim W.C."/>
            <person name="Priest H.D."/>
            <person name="Zheng C."/>
            <person name="Woodhouse M."/>
            <person name="Edger P.P."/>
            <person name="Guyot R."/>
            <person name="Guo H.B."/>
            <person name="Guo H."/>
            <person name="Zheng G."/>
            <person name="Singh R."/>
            <person name="Sharma A."/>
            <person name="Min X."/>
            <person name="Zheng Y."/>
            <person name="Lee H."/>
            <person name="Gurtowski J."/>
            <person name="Sedlazeck F.J."/>
            <person name="Harkess A."/>
            <person name="McKain M.R."/>
            <person name="Liao Z."/>
            <person name="Fang J."/>
            <person name="Liu J."/>
            <person name="Zhang X."/>
            <person name="Zhang Q."/>
            <person name="Hu W."/>
            <person name="Qin Y."/>
            <person name="Wang K."/>
            <person name="Chen L.Y."/>
            <person name="Shirley N."/>
            <person name="Lin Y.R."/>
            <person name="Liu L.Y."/>
            <person name="Hernandez A.G."/>
            <person name="Wright C.L."/>
            <person name="Bulone V."/>
            <person name="Tuskan G.A."/>
            <person name="Heath K."/>
            <person name="Zee F."/>
            <person name="Moore P.H."/>
            <person name="Sunkar R."/>
            <person name="Leebens-Mack J.H."/>
            <person name="Mockler T."/>
            <person name="Bennetzen J.L."/>
            <person name="Freeling M."/>
            <person name="Sankoff D."/>
            <person name="Paterson A.H."/>
            <person name="Zhu X."/>
            <person name="Yang X."/>
            <person name="Smith J.A."/>
            <person name="Cushman J.C."/>
            <person name="Paull R.E."/>
            <person name="Yu Q."/>
        </authorList>
    </citation>
    <scope>NUCLEOTIDE SEQUENCE [LARGE SCALE GENOMIC DNA]</scope>
    <source>
        <strain evidence="2">cv. F153</strain>
    </source>
</reference>
<feature type="compositionally biased region" description="Basic and acidic residues" evidence="1">
    <location>
        <begin position="257"/>
        <end position="266"/>
    </location>
</feature>
<evidence type="ECO:0000313" key="2">
    <source>
        <dbReference type="Proteomes" id="UP000515123"/>
    </source>
</evidence>
<dbReference type="GO" id="GO:0010343">
    <property type="term" value="P:singlet oxygen-mediated programmed cell death"/>
    <property type="evidence" value="ECO:0007669"/>
    <property type="project" value="InterPro"/>
</dbReference>
<dbReference type="PANTHER" id="PTHR33917">
    <property type="entry name" value="PROTEIN EXECUTER 1, CHLOROPLASTIC"/>
    <property type="match status" value="1"/>
</dbReference>
<keyword evidence="2" id="KW-1185">Reference proteome</keyword>
<dbReference type="RefSeq" id="XP_020097437.1">
    <property type="nucleotide sequence ID" value="XM_020241848.1"/>
</dbReference>
<dbReference type="InterPro" id="IPR044680">
    <property type="entry name" value="EX1/2"/>
</dbReference>
<dbReference type="GeneID" id="109716418"/>
<dbReference type="Pfam" id="PF12014">
    <property type="entry name" value="Cyclin_D1_bind"/>
    <property type="match status" value="1"/>
</dbReference>
<feature type="compositionally biased region" description="Low complexity" evidence="1">
    <location>
        <begin position="247"/>
        <end position="256"/>
    </location>
</feature>
<feature type="compositionally biased region" description="Acidic residues" evidence="1">
    <location>
        <begin position="367"/>
        <end position="394"/>
    </location>
</feature>
<gene>
    <name evidence="3" type="primary">LOC109716418</name>
</gene>
<organism evidence="2 3">
    <name type="scientific">Ananas comosus</name>
    <name type="common">Pineapple</name>
    <name type="synonym">Ananas ananas</name>
    <dbReference type="NCBI Taxonomy" id="4615"/>
    <lineage>
        <taxon>Eukaryota</taxon>
        <taxon>Viridiplantae</taxon>
        <taxon>Streptophyta</taxon>
        <taxon>Embryophyta</taxon>
        <taxon>Tracheophyta</taxon>
        <taxon>Spermatophyta</taxon>
        <taxon>Magnoliopsida</taxon>
        <taxon>Liliopsida</taxon>
        <taxon>Poales</taxon>
        <taxon>Bromeliaceae</taxon>
        <taxon>Bromelioideae</taxon>
        <taxon>Ananas</taxon>
    </lineage>
</organism>
<proteinExistence type="predicted"/>
<dbReference type="GO" id="GO:0042651">
    <property type="term" value="C:thylakoid membrane"/>
    <property type="evidence" value="ECO:0007669"/>
    <property type="project" value="TreeGrafter"/>
</dbReference>
<feature type="compositionally biased region" description="Basic and acidic residues" evidence="1">
    <location>
        <begin position="279"/>
        <end position="305"/>
    </location>
</feature>